<accession>F1LGG5</accession>
<evidence type="ECO:0000259" key="4">
    <source>
        <dbReference type="PROSITE" id="PS50061"/>
    </source>
</evidence>
<dbReference type="Gene3D" id="1.10.10.10">
    <property type="entry name" value="Winged helix-like DNA-binding domain superfamily/Winged helix DNA-binding domain"/>
    <property type="match status" value="1"/>
</dbReference>
<evidence type="ECO:0000313" key="5">
    <source>
        <dbReference type="EMBL" id="ADY49219.1"/>
    </source>
</evidence>
<dbReference type="EMBL" id="JI214964">
    <property type="protein sequence ID" value="ADY49219.1"/>
    <property type="molecule type" value="mRNA"/>
</dbReference>
<evidence type="ECO:0000256" key="3">
    <source>
        <dbReference type="RuleBase" id="RU004019"/>
    </source>
</evidence>
<sequence length="142" mass="15584">MNYDKMSRALRYYYDKNIMTKVHGKRYAYKFDFHGLAQACQSGTASDLSPAAAVAAAATIHNCPRGYPPHELLLHHYQQSVPKLSSSAVPYSALMQPSTHETGASHVVQTYCTSATSSATYLYPPTNGYYTPTPKLPSQTAT</sequence>
<protein>
    <submittedName>
        <fullName evidence="5">DNA-binding protein D-ETS-6</fullName>
    </submittedName>
</protein>
<dbReference type="InterPro" id="IPR000418">
    <property type="entry name" value="Ets_dom"/>
</dbReference>
<proteinExistence type="evidence at transcript level"/>
<dbReference type="Pfam" id="PF00178">
    <property type="entry name" value="Ets"/>
    <property type="match status" value="1"/>
</dbReference>
<reference evidence="5" key="1">
    <citation type="journal article" date="2011" name="Genome Res.">
        <title>Deep small RNA sequencing from the nematode Ascaris reveals conservation, functional diversification, and novel developmental profiles.</title>
        <authorList>
            <person name="Wang J."/>
            <person name="Czech B."/>
            <person name="Crunk A."/>
            <person name="Wallace A."/>
            <person name="Mitreva M."/>
            <person name="Hannon G.J."/>
            <person name="Davis R.E."/>
        </authorList>
    </citation>
    <scope>NUCLEOTIDE SEQUENCE</scope>
</reference>
<organism evidence="5">
    <name type="scientific">Ascaris suum</name>
    <name type="common">Pig roundworm</name>
    <name type="synonym">Ascaris lumbricoides</name>
    <dbReference type="NCBI Taxonomy" id="6253"/>
    <lineage>
        <taxon>Eukaryota</taxon>
        <taxon>Metazoa</taxon>
        <taxon>Ecdysozoa</taxon>
        <taxon>Nematoda</taxon>
        <taxon>Chromadorea</taxon>
        <taxon>Rhabditida</taxon>
        <taxon>Spirurina</taxon>
        <taxon>Ascaridomorpha</taxon>
        <taxon>Ascaridoidea</taxon>
        <taxon>Ascarididae</taxon>
        <taxon>Ascaris</taxon>
    </lineage>
</organism>
<keyword evidence="3" id="KW-0539">Nucleus</keyword>
<dbReference type="InterPro" id="IPR036390">
    <property type="entry name" value="WH_DNA-bd_sf"/>
</dbReference>
<dbReference type="GO" id="GO:0043565">
    <property type="term" value="F:sequence-specific DNA binding"/>
    <property type="evidence" value="ECO:0007669"/>
    <property type="project" value="InterPro"/>
</dbReference>
<dbReference type="InterPro" id="IPR046328">
    <property type="entry name" value="ETS_fam"/>
</dbReference>
<name>F1LGG5_ASCSU</name>
<dbReference type="SUPFAM" id="SSF46785">
    <property type="entry name" value="Winged helix' DNA-binding domain"/>
    <property type="match status" value="1"/>
</dbReference>
<evidence type="ECO:0000256" key="1">
    <source>
        <dbReference type="ARBA" id="ARBA00005562"/>
    </source>
</evidence>
<keyword evidence="2 3" id="KW-0238">DNA-binding</keyword>
<dbReference type="PANTHER" id="PTHR11849">
    <property type="entry name" value="ETS"/>
    <property type="match status" value="1"/>
</dbReference>
<comment type="subcellular location">
    <subcellularLocation>
        <location evidence="3">Nucleus</location>
    </subcellularLocation>
</comment>
<dbReference type="PROSITE" id="PS50061">
    <property type="entry name" value="ETS_DOMAIN_3"/>
    <property type="match status" value="1"/>
</dbReference>
<dbReference type="GO" id="GO:0000981">
    <property type="term" value="F:DNA-binding transcription factor activity, RNA polymerase II-specific"/>
    <property type="evidence" value="ECO:0007669"/>
    <property type="project" value="TreeGrafter"/>
</dbReference>
<dbReference type="InterPro" id="IPR036388">
    <property type="entry name" value="WH-like_DNA-bd_sf"/>
</dbReference>
<evidence type="ECO:0000256" key="2">
    <source>
        <dbReference type="ARBA" id="ARBA00023125"/>
    </source>
</evidence>
<dbReference type="SMART" id="SM00413">
    <property type="entry name" value="ETS"/>
    <property type="match status" value="1"/>
</dbReference>
<dbReference type="GO" id="GO:0030154">
    <property type="term" value="P:cell differentiation"/>
    <property type="evidence" value="ECO:0007669"/>
    <property type="project" value="TreeGrafter"/>
</dbReference>
<feature type="domain" description="ETS" evidence="4">
    <location>
        <begin position="1"/>
        <end position="32"/>
    </location>
</feature>
<dbReference type="GO" id="GO:0005634">
    <property type="term" value="C:nucleus"/>
    <property type="evidence" value="ECO:0007669"/>
    <property type="project" value="UniProtKB-SubCell"/>
</dbReference>
<dbReference type="PANTHER" id="PTHR11849:SF307">
    <property type="entry name" value="FEV TRANSCRIPTION FACTOR, ETS FAMILY MEMBER"/>
    <property type="match status" value="1"/>
</dbReference>
<dbReference type="AlphaFoldDB" id="F1LGG5"/>
<comment type="similarity">
    <text evidence="1 3">Belongs to the ETS family.</text>
</comment>